<dbReference type="InterPro" id="IPR036388">
    <property type="entry name" value="WH-like_DNA-bd_sf"/>
</dbReference>
<evidence type="ECO:0000313" key="7">
    <source>
        <dbReference type="Proteomes" id="UP000032366"/>
    </source>
</evidence>
<reference evidence="6 8" key="2">
    <citation type="submission" date="2018-06" db="EMBL/GenBank/DDBJ databases">
        <authorList>
            <consortium name="Pathogen Informatics"/>
            <person name="Doyle S."/>
        </authorList>
    </citation>
    <scope>NUCLEOTIDE SEQUENCE [LARGE SCALE GENOMIC DNA]</scope>
    <source>
        <strain evidence="6 8">NCTC13832</strain>
    </source>
</reference>
<accession>A0A0D6XSP9</accession>
<organism evidence="6 8">
    <name type="scientific">Staphylococcus microti</name>
    <dbReference type="NCBI Taxonomy" id="569857"/>
    <lineage>
        <taxon>Bacteria</taxon>
        <taxon>Bacillati</taxon>
        <taxon>Bacillota</taxon>
        <taxon>Bacilli</taxon>
        <taxon>Bacillales</taxon>
        <taxon>Staphylococcaceae</taxon>
        <taxon>Staphylococcus</taxon>
    </lineage>
</organism>
<evidence type="ECO:0000313" key="5">
    <source>
        <dbReference type="EMBL" id="KIX91627.1"/>
    </source>
</evidence>
<dbReference type="OrthoDB" id="149756at2"/>
<evidence type="ECO:0000256" key="1">
    <source>
        <dbReference type="ARBA" id="ARBA00023015"/>
    </source>
</evidence>
<dbReference type="PANTHER" id="PTHR44846">
    <property type="entry name" value="MANNOSYL-D-GLYCERATE TRANSPORT/METABOLISM SYSTEM REPRESSOR MNGR-RELATED"/>
    <property type="match status" value="1"/>
</dbReference>
<dbReference type="Pfam" id="PF07702">
    <property type="entry name" value="UTRA"/>
    <property type="match status" value="1"/>
</dbReference>
<dbReference type="InterPro" id="IPR036390">
    <property type="entry name" value="WH_DNA-bd_sf"/>
</dbReference>
<dbReference type="InterPro" id="IPR050679">
    <property type="entry name" value="Bact_HTH_transcr_reg"/>
</dbReference>
<dbReference type="InterPro" id="IPR000524">
    <property type="entry name" value="Tscrpt_reg_HTH_GntR"/>
</dbReference>
<dbReference type="GO" id="GO:0045892">
    <property type="term" value="P:negative regulation of DNA-templated transcription"/>
    <property type="evidence" value="ECO:0007669"/>
    <property type="project" value="TreeGrafter"/>
</dbReference>
<proteinExistence type="predicted"/>
<reference evidence="5 7" key="1">
    <citation type="submission" date="2015-01" db="EMBL/GenBank/DDBJ databases">
        <authorList>
            <person name="Guo J."/>
        </authorList>
    </citation>
    <scope>NUCLEOTIDE SEQUENCE [LARGE SCALE GENOMIC DNA]</scope>
    <source>
        <strain evidence="5 7">DSM 22147</strain>
    </source>
</reference>
<dbReference type="GO" id="GO:0003700">
    <property type="term" value="F:DNA-binding transcription factor activity"/>
    <property type="evidence" value="ECO:0007669"/>
    <property type="project" value="InterPro"/>
</dbReference>
<evidence type="ECO:0000313" key="6">
    <source>
        <dbReference type="EMBL" id="SUM57333.1"/>
    </source>
</evidence>
<dbReference type="PROSITE" id="PS50949">
    <property type="entry name" value="HTH_GNTR"/>
    <property type="match status" value="1"/>
</dbReference>
<keyword evidence="1" id="KW-0805">Transcription regulation</keyword>
<dbReference type="Proteomes" id="UP000032366">
    <property type="component" value="Unassembled WGS sequence"/>
</dbReference>
<dbReference type="GO" id="GO:0003677">
    <property type="term" value="F:DNA binding"/>
    <property type="evidence" value="ECO:0007669"/>
    <property type="project" value="UniProtKB-KW"/>
</dbReference>
<protein>
    <submittedName>
        <fullName evidence="5 6">Transcriptional regulator</fullName>
    </submittedName>
</protein>
<dbReference type="InterPro" id="IPR011663">
    <property type="entry name" value="UTRA"/>
</dbReference>
<dbReference type="SUPFAM" id="SSF64288">
    <property type="entry name" value="Chorismate lyase-like"/>
    <property type="match status" value="1"/>
</dbReference>
<dbReference type="SUPFAM" id="SSF46785">
    <property type="entry name" value="Winged helix' DNA-binding domain"/>
    <property type="match status" value="1"/>
</dbReference>
<keyword evidence="3" id="KW-0804">Transcription</keyword>
<evidence type="ECO:0000313" key="8">
    <source>
        <dbReference type="Proteomes" id="UP000254100"/>
    </source>
</evidence>
<evidence type="ECO:0000256" key="3">
    <source>
        <dbReference type="ARBA" id="ARBA00023163"/>
    </source>
</evidence>
<dbReference type="Gene3D" id="1.10.10.10">
    <property type="entry name" value="Winged helix-like DNA-binding domain superfamily/Winged helix DNA-binding domain"/>
    <property type="match status" value="1"/>
</dbReference>
<dbReference type="PANTHER" id="PTHR44846:SF17">
    <property type="entry name" value="GNTR-FAMILY TRANSCRIPTIONAL REGULATOR"/>
    <property type="match status" value="1"/>
</dbReference>
<evidence type="ECO:0000256" key="2">
    <source>
        <dbReference type="ARBA" id="ARBA00023125"/>
    </source>
</evidence>
<sequence>MSINPDVNKVKEWILTEIEQQQLKPGESLPSLLTMARACDVKTDNVQVAIHELVTEQIVTENFEEGVRVKTPQPFFYPLDELMSIGAMIREKGYREGTVFLSLDEEVASKDDCRVMNLEKDTMITVIERIRTADDQPVVYCLDKVAENVLQYFGTHDQQTSILKAIEQATAQTVAYAETEIEAISYEPYISEALDADPHEGLMLLRQVHYTTEGKPVLYSLNYFKSSLVKFRAVRKRL</sequence>
<dbReference type="AlphaFoldDB" id="A0A0D6XSP9"/>
<dbReference type="EMBL" id="UHDT01000001">
    <property type="protein sequence ID" value="SUM57333.1"/>
    <property type="molecule type" value="Genomic_DNA"/>
</dbReference>
<dbReference type="SMART" id="SM00866">
    <property type="entry name" value="UTRA"/>
    <property type="match status" value="1"/>
</dbReference>
<keyword evidence="2" id="KW-0238">DNA-binding</keyword>
<dbReference type="Gene3D" id="3.40.1410.10">
    <property type="entry name" value="Chorismate lyase-like"/>
    <property type="match status" value="1"/>
</dbReference>
<dbReference type="Proteomes" id="UP000254100">
    <property type="component" value="Unassembled WGS sequence"/>
</dbReference>
<feature type="domain" description="HTH gntR-type" evidence="4">
    <location>
        <begin position="4"/>
        <end position="72"/>
    </location>
</feature>
<keyword evidence="7" id="KW-1185">Reference proteome</keyword>
<dbReference type="EMBL" id="JXWY01000007">
    <property type="protein sequence ID" value="KIX91627.1"/>
    <property type="molecule type" value="Genomic_DNA"/>
</dbReference>
<dbReference type="RefSeq" id="WP_044358802.1">
    <property type="nucleotide sequence ID" value="NZ_JXWY01000007.1"/>
</dbReference>
<name>A0A0D6XSP9_9STAP</name>
<gene>
    <name evidence="6" type="ORF">NCTC13832_01007</name>
    <name evidence="5" type="ORF">TP70_01410</name>
</gene>
<dbReference type="Pfam" id="PF00392">
    <property type="entry name" value="GntR"/>
    <property type="match status" value="1"/>
</dbReference>
<evidence type="ECO:0000259" key="4">
    <source>
        <dbReference type="PROSITE" id="PS50949"/>
    </source>
</evidence>
<dbReference type="InterPro" id="IPR028978">
    <property type="entry name" value="Chorismate_lyase_/UTRA_dom_sf"/>
</dbReference>
<dbReference type="STRING" id="569857.TP70_01410"/>